<accession>A0A1Z5IQV4</accession>
<keyword evidence="3" id="KW-1185">Reference proteome</keyword>
<name>A0A1Z5IQV4_9LACO</name>
<dbReference type="PANTHER" id="PTHR30050">
    <property type="entry name" value="CHROMOSOMAL REPLICATION INITIATOR PROTEIN DNAA"/>
    <property type="match status" value="1"/>
</dbReference>
<dbReference type="InterPro" id="IPR027417">
    <property type="entry name" value="P-loop_NTPase"/>
</dbReference>
<dbReference type="InterPro" id="IPR002611">
    <property type="entry name" value="IstB_ATP-bd"/>
</dbReference>
<dbReference type="InterPro" id="IPR003593">
    <property type="entry name" value="AAA+_ATPase"/>
</dbReference>
<dbReference type="GO" id="GO:0005524">
    <property type="term" value="F:ATP binding"/>
    <property type="evidence" value="ECO:0007669"/>
    <property type="project" value="InterPro"/>
</dbReference>
<dbReference type="SUPFAM" id="SSF52540">
    <property type="entry name" value="P-loop containing nucleoside triphosphate hydrolases"/>
    <property type="match status" value="1"/>
</dbReference>
<comment type="caution">
    <text evidence="2">The sequence shown here is derived from an EMBL/GenBank/DDBJ whole genome shotgun (WGS) entry which is preliminary data.</text>
</comment>
<sequence>MTGQMMNVGAGFSQAQIRTLAKAKGIDLNHLPSKEELDRRTIDMAKQKLIKQKQHWFKHESLYSGNIKLEFTFADWKPELQEDTDQAKVIGNRAFKLAKQLSNGDEFNVVLLGTPGVGKTSLALAILDQLSQASKTTMFVSTAELLKLINDKYEDKSLISKIAEIKRAMTDADALVLDDFGTEGGLKFNPVHKDMQELMYQVSNARVDFKNNRAKGSTIITTNNTKSQLKLMYEPKFIDRVFPDNPDHQLIFSDMKGVRNV</sequence>
<dbReference type="EMBL" id="BCMH01000012">
    <property type="protein sequence ID" value="GAX04110.1"/>
    <property type="molecule type" value="Genomic_DNA"/>
</dbReference>
<organism evidence="2 3">
    <name type="scientific">Secundilactobacillus pentosiphilus</name>
    <dbReference type="NCBI Taxonomy" id="1714682"/>
    <lineage>
        <taxon>Bacteria</taxon>
        <taxon>Bacillati</taxon>
        <taxon>Bacillota</taxon>
        <taxon>Bacilli</taxon>
        <taxon>Lactobacillales</taxon>
        <taxon>Lactobacillaceae</taxon>
        <taxon>Secundilactobacillus</taxon>
    </lineage>
</organism>
<reference evidence="2 3" key="1">
    <citation type="submission" date="2015-11" db="EMBL/GenBank/DDBJ databases">
        <title>Draft genome sequences of new species of the genus Lactobacillus isolated from orchardgrass silage.</title>
        <authorList>
            <person name="Tohno M."/>
            <person name="Tanizawa Y."/>
            <person name="Arita M."/>
        </authorList>
    </citation>
    <scope>NUCLEOTIDE SEQUENCE [LARGE SCALE GENOMIC DNA]</scope>
    <source>
        <strain evidence="2 3">IWT140</strain>
    </source>
</reference>
<gene>
    <name evidence="2" type="ORF">IWT140_01747</name>
</gene>
<feature type="domain" description="AAA+ ATPase" evidence="1">
    <location>
        <begin position="105"/>
        <end position="247"/>
    </location>
</feature>
<evidence type="ECO:0000313" key="2">
    <source>
        <dbReference type="EMBL" id="GAX04110.1"/>
    </source>
</evidence>
<dbReference type="CDD" id="cd00009">
    <property type="entry name" value="AAA"/>
    <property type="match status" value="1"/>
</dbReference>
<evidence type="ECO:0000259" key="1">
    <source>
        <dbReference type="SMART" id="SM00382"/>
    </source>
</evidence>
<dbReference type="GO" id="GO:0006260">
    <property type="term" value="P:DNA replication"/>
    <property type="evidence" value="ECO:0007669"/>
    <property type="project" value="TreeGrafter"/>
</dbReference>
<dbReference type="Gene3D" id="3.40.50.300">
    <property type="entry name" value="P-loop containing nucleotide triphosphate hydrolases"/>
    <property type="match status" value="1"/>
</dbReference>
<proteinExistence type="predicted"/>
<dbReference type="Proteomes" id="UP000198430">
    <property type="component" value="Unassembled WGS sequence"/>
</dbReference>
<dbReference type="SMART" id="SM00382">
    <property type="entry name" value="AAA"/>
    <property type="match status" value="1"/>
</dbReference>
<dbReference type="Pfam" id="PF01695">
    <property type="entry name" value="IstB_IS21"/>
    <property type="match status" value="1"/>
</dbReference>
<evidence type="ECO:0000313" key="3">
    <source>
        <dbReference type="Proteomes" id="UP000198430"/>
    </source>
</evidence>
<protein>
    <submittedName>
        <fullName evidence="2">DNA replication protein</fullName>
    </submittedName>
</protein>
<dbReference type="AlphaFoldDB" id="A0A1Z5IQV4"/>
<dbReference type="PANTHER" id="PTHR30050:SF4">
    <property type="entry name" value="ATP-BINDING PROTEIN RV3427C IN INSERTION SEQUENCE-RELATED"/>
    <property type="match status" value="1"/>
</dbReference>